<feature type="compositionally biased region" description="Polar residues" evidence="1">
    <location>
        <begin position="78"/>
        <end position="89"/>
    </location>
</feature>
<comment type="caution">
    <text evidence="2">The sequence shown here is derived from an EMBL/GenBank/DDBJ whole genome shotgun (WGS) entry which is preliminary data.</text>
</comment>
<gene>
    <name evidence="2" type="ORF">D4764_15G0012960</name>
</gene>
<dbReference type="AlphaFoldDB" id="A0A5C6P6U2"/>
<feature type="region of interest" description="Disordered" evidence="1">
    <location>
        <begin position="259"/>
        <end position="279"/>
    </location>
</feature>
<protein>
    <submittedName>
        <fullName evidence="2">Uncharacterized protein</fullName>
    </submittedName>
</protein>
<accession>A0A5C6P6U2</accession>
<organism evidence="2 3">
    <name type="scientific">Takifugu flavidus</name>
    <name type="common">sansaifugu</name>
    <dbReference type="NCBI Taxonomy" id="433684"/>
    <lineage>
        <taxon>Eukaryota</taxon>
        <taxon>Metazoa</taxon>
        <taxon>Chordata</taxon>
        <taxon>Craniata</taxon>
        <taxon>Vertebrata</taxon>
        <taxon>Euteleostomi</taxon>
        <taxon>Actinopterygii</taxon>
        <taxon>Neopterygii</taxon>
        <taxon>Teleostei</taxon>
        <taxon>Neoteleostei</taxon>
        <taxon>Acanthomorphata</taxon>
        <taxon>Eupercaria</taxon>
        <taxon>Tetraodontiformes</taxon>
        <taxon>Tetradontoidea</taxon>
        <taxon>Tetraodontidae</taxon>
        <taxon>Takifugu</taxon>
    </lineage>
</organism>
<dbReference type="EMBL" id="RHFK02000007">
    <property type="protein sequence ID" value="TWW73900.1"/>
    <property type="molecule type" value="Genomic_DNA"/>
</dbReference>
<feature type="compositionally biased region" description="Basic and acidic residues" evidence="1">
    <location>
        <begin position="110"/>
        <end position="121"/>
    </location>
</feature>
<feature type="region of interest" description="Disordered" evidence="1">
    <location>
        <begin position="199"/>
        <end position="242"/>
    </location>
</feature>
<dbReference type="Proteomes" id="UP000324091">
    <property type="component" value="Chromosome 15"/>
</dbReference>
<feature type="compositionally biased region" description="Basic and acidic residues" evidence="1">
    <location>
        <begin position="221"/>
        <end position="231"/>
    </location>
</feature>
<reference evidence="2 3" key="1">
    <citation type="submission" date="2019-04" db="EMBL/GenBank/DDBJ databases">
        <title>Chromosome genome assembly for Takifugu flavidus.</title>
        <authorList>
            <person name="Xiao S."/>
        </authorList>
    </citation>
    <scope>NUCLEOTIDE SEQUENCE [LARGE SCALE GENOMIC DNA]</scope>
    <source>
        <strain evidence="2">HTHZ2018</strain>
        <tissue evidence="2">Muscle</tissue>
    </source>
</reference>
<keyword evidence="3" id="KW-1185">Reference proteome</keyword>
<proteinExistence type="predicted"/>
<evidence type="ECO:0000313" key="3">
    <source>
        <dbReference type="Proteomes" id="UP000324091"/>
    </source>
</evidence>
<sequence length="345" mass="37578">MSDLSAPSPLWAAPQLHEEDLDRFCGDIIMMQYVTSLQVEDSRKPAADYVQGEWKPNDKPGTTMNATGNETTQAAALVPQNKSGNSPNRQKLLALHGGETDPGGEVPVETSDKRAQMERSSHSQPPLRVTLPPLTARPDLSLPQLLPRGFAQSLQEASQLPGLFPGAKKEKQAEEENKTSGAPRKAIWVILFERLERYPSSSPRKMPPLKAQGHGCHFGGGRRDPCDRSEEGGVSAGRAGPVKSHAGRVRTLRAPLRATGRPRRGAASPQPLLSNGGLMKSVDKDESWGGLKERWTRVGAQLPTGCIPGQDVWKTKFALEQLVTLSTRQSRPGRVATWSYLSLHL</sequence>
<evidence type="ECO:0000313" key="2">
    <source>
        <dbReference type="EMBL" id="TWW73900.1"/>
    </source>
</evidence>
<evidence type="ECO:0000256" key="1">
    <source>
        <dbReference type="SAM" id="MobiDB-lite"/>
    </source>
</evidence>
<feature type="region of interest" description="Disordered" evidence="1">
    <location>
        <begin position="78"/>
        <end position="132"/>
    </location>
</feature>
<name>A0A5C6P6U2_9TELE</name>